<feature type="compositionally biased region" description="Polar residues" evidence="1">
    <location>
        <begin position="31"/>
        <end position="58"/>
    </location>
</feature>
<feature type="region of interest" description="Disordered" evidence="1">
    <location>
        <begin position="27"/>
        <end position="65"/>
    </location>
</feature>
<evidence type="ECO:0008006" key="5">
    <source>
        <dbReference type="Google" id="ProtNLM"/>
    </source>
</evidence>
<reference evidence="3 4" key="1">
    <citation type="submission" date="2018-11" db="EMBL/GenBank/DDBJ databases">
        <title>Genomes From Bacteria Associated with the Canine Oral Cavity: a Test Case for Automated Genome-Based Taxonomic Assignment.</title>
        <authorList>
            <person name="Coil D.A."/>
            <person name="Jospin G."/>
            <person name="Darling A.E."/>
            <person name="Wallis C."/>
            <person name="Davis I.J."/>
            <person name="Harris S."/>
            <person name="Eisen J.A."/>
            <person name="Holcombe L.J."/>
            <person name="O'Flynn C."/>
        </authorList>
    </citation>
    <scope>NUCLEOTIDE SEQUENCE [LARGE SCALE GENOMIC DNA]</scope>
    <source>
        <strain evidence="3 4">OH5050</strain>
    </source>
</reference>
<protein>
    <recommendedName>
        <fullName evidence="5">ABC transporter</fullName>
    </recommendedName>
</protein>
<organism evidence="3 4">
    <name type="scientific">Actinomyces bowdenii</name>
    <dbReference type="NCBI Taxonomy" id="131109"/>
    <lineage>
        <taxon>Bacteria</taxon>
        <taxon>Bacillati</taxon>
        <taxon>Actinomycetota</taxon>
        <taxon>Actinomycetes</taxon>
        <taxon>Actinomycetales</taxon>
        <taxon>Actinomycetaceae</taxon>
        <taxon>Actinomyces</taxon>
    </lineage>
</organism>
<evidence type="ECO:0000256" key="1">
    <source>
        <dbReference type="SAM" id="MobiDB-lite"/>
    </source>
</evidence>
<accession>A0A3P1V5U1</accession>
<evidence type="ECO:0000313" key="3">
    <source>
        <dbReference type="EMBL" id="RRD29499.1"/>
    </source>
</evidence>
<feature type="chain" id="PRO_5039167442" description="ABC transporter" evidence="2">
    <location>
        <begin position="27"/>
        <end position="443"/>
    </location>
</feature>
<name>A0A3P1V5U1_9ACTO</name>
<dbReference type="AlphaFoldDB" id="A0A3P1V5U1"/>
<proteinExistence type="predicted"/>
<keyword evidence="2" id="KW-0732">Signal</keyword>
<comment type="caution">
    <text evidence="3">The sequence shown here is derived from an EMBL/GenBank/DDBJ whole genome shotgun (WGS) entry which is preliminary data.</text>
</comment>
<gene>
    <name evidence="3" type="ORF">EII10_05605</name>
</gene>
<feature type="signal peptide" evidence="2">
    <location>
        <begin position="1"/>
        <end position="26"/>
    </location>
</feature>
<dbReference type="RefSeq" id="WP_124933530.1">
    <property type="nucleotide sequence ID" value="NZ_RQZC01000006.1"/>
</dbReference>
<dbReference type="Proteomes" id="UP000271272">
    <property type="component" value="Unassembled WGS sequence"/>
</dbReference>
<keyword evidence="4" id="KW-1185">Reference proteome</keyword>
<evidence type="ECO:0000256" key="2">
    <source>
        <dbReference type="SAM" id="SignalP"/>
    </source>
</evidence>
<dbReference type="PROSITE" id="PS51257">
    <property type="entry name" value="PROKAR_LIPOPROTEIN"/>
    <property type="match status" value="1"/>
</dbReference>
<dbReference type="EMBL" id="RQZC01000006">
    <property type="protein sequence ID" value="RRD29499.1"/>
    <property type="molecule type" value="Genomic_DNA"/>
</dbReference>
<sequence>MPLLADRLRARLAACALLPLALTACGGTPASAPSATREGQTARTAQAGSPSPGTDSSQEGGGHGHVEGAEELEEAPTSLAVLSTAGELGLISVEDLSVTPLARAEGARTAATDRRLLALGGAGAPPSLVDSGVWTQDHGDHQHYYRAPATALGSLAAPAGSGSGAPEAVGAGEAPPTIASSAQYTAVTSNGTMTLLDRRALEQGRVSPVMTAEVDPGSYAAPLGSHVVAVRQGQALLLDQQGAAVGDPLPCPRPSGGISTRAGTALGCEGGAVVASLPDPQAQTPVLEWVALPETAPQGTSLVSFGARPGRPKVAALDSHGGWWSLSIRERSWSGPQADAAGPGTGSSPLVAVCALGDNHDRVVGVDDQGRIHVWADGAQEAVTDPLASPDLVARSGIHATADRAYLPAASGEEILEIDPRAQAGVERTIPAPGLLTFQMVGA</sequence>
<dbReference type="OrthoDB" id="60524at2"/>
<evidence type="ECO:0000313" key="4">
    <source>
        <dbReference type="Proteomes" id="UP000271272"/>
    </source>
</evidence>
<dbReference type="SUPFAM" id="SSF89372">
    <property type="entry name" value="Fucose-specific lectin"/>
    <property type="match status" value="1"/>
</dbReference>